<dbReference type="AlphaFoldDB" id="A0A816CFH7"/>
<organism evidence="2 4">
    <name type="scientific">Rotaria magnacalcarata</name>
    <dbReference type="NCBI Taxonomy" id="392030"/>
    <lineage>
        <taxon>Eukaryota</taxon>
        <taxon>Metazoa</taxon>
        <taxon>Spiralia</taxon>
        <taxon>Gnathifera</taxon>
        <taxon>Rotifera</taxon>
        <taxon>Eurotatoria</taxon>
        <taxon>Bdelloidea</taxon>
        <taxon>Philodinida</taxon>
        <taxon>Philodinidae</taxon>
        <taxon>Rotaria</taxon>
    </lineage>
</organism>
<comment type="caution">
    <text evidence="2">The sequence shown here is derived from an EMBL/GenBank/DDBJ whole genome shotgun (WGS) entry which is preliminary data.</text>
</comment>
<gene>
    <name evidence="2" type="ORF">CJN711_LOCUS38103</name>
    <name evidence="3" type="ORF">KQP761_LOCUS33766</name>
</gene>
<dbReference type="Proteomes" id="UP000663834">
    <property type="component" value="Unassembled WGS sequence"/>
</dbReference>
<keyword evidence="1" id="KW-0812">Transmembrane</keyword>
<dbReference type="EMBL" id="CAJNOV010018592">
    <property type="protein sequence ID" value="CAF1622083.1"/>
    <property type="molecule type" value="Genomic_DNA"/>
</dbReference>
<protein>
    <submittedName>
        <fullName evidence="2">Uncharacterized protein</fullName>
    </submittedName>
</protein>
<evidence type="ECO:0000313" key="2">
    <source>
        <dbReference type="EMBL" id="CAF1622083.1"/>
    </source>
</evidence>
<keyword evidence="1" id="KW-0472">Membrane</keyword>
<dbReference type="EMBL" id="CAJNOW010018808">
    <property type="protein sequence ID" value="CAF1668648.1"/>
    <property type="molecule type" value="Genomic_DNA"/>
</dbReference>
<sequence>MMETLGQTFLTTLPDEKQLKSIIINDYEDDIDIDVKSSTDSEDSPIANHEIEEILNSKQVQDTSSILIPTTANDNLQDKMSHNDPSPSAVGEHLQTFIPRAVYDYATVVHEKLESPRQTKLDHDVNAVLGSSDPPPGFGFLHPRFYYLEQKRPIPMEPLRVSIHFILFCICFCYCCLSPMLVC</sequence>
<dbReference type="Proteomes" id="UP000663855">
    <property type="component" value="Unassembled WGS sequence"/>
</dbReference>
<evidence type="ECO:0000313" key="3">
    <source>
        <dbReference type="EMBL" id="CAF1668648.1"/>
    </source>
</evidence>
<dbReference type="OrthoDB" id="10024666at2759"/>
<accession>A0A816CFH7</accession>
<reference evidence="2" key="1">
    <citation type="submission" date="2021-02" db="EMBL/GenBank/DDBJ databases">
        <authorList>
            <person name="Nowell W R."/>
        </authorList>
    </citation>
    <scope>NUCLEOTIDE SEQUENCE</scope>
</reference>
<feature type="transmembrane region" description="Helical" evidence="1">
    <location>
        <begin position="161"/>
        <end position="182"/>
    </location>
</feature>
<evidence type="ECO:0000313" key="4">
    <source>
        <dbReference type="Proteomes" id="UP000663855"/>
    </source>
</evidence>
<evidence type="ECO:0000256" key="1">
    <source>
        <dbReference type="SAM" id="Phobius"/>
    </source>
</evidence>
<keyword evidence="1" id="KW-1133">Transmembrane helix</keyword>
<proteinExistence type="predicted"/>
<name>A0A816CFH7_9BILA</name>